<dbReference type="CDD" id="cd11660">
    <property type="entry name" value="SANT_TRF"/>
    <property type="match status" value="1"/>
</dbReference>
<dbReference type="Gene3D" id="1.10.10.10">
    <property type="entry name" value="Winged helix-like DNA-binding domain superfamily/Winged helix DNA-binding domain"/>
    <property type="match status" value="1"/>
</dbReference>
<dbReference type="PROSITE" id="PS51504">
    <property type="entry name" value="H15"/>
    <property type="match status" value="1"/>
</dbReference>
<feature type="domain" description="H15" evidence="12">
    <location>
        <begin position="134"/>
        <end position="208"/>
    </location>
</feature>
<evidence type="ECO:0000256" key="4">
    <source>
        <dbReference type="ARBA" id="ARBA00023054"/>
    </source>
</evidence>
<evidence type="ECO:0000256" key="5">
    <source>
        <dbReference type="ARBA" id="ARBA00023125"/>
    </source>
</evidence>
<feature type="domain" description="Myb-like" evidence="10">
    <location>
        <begin position="25"/>
        <end position="77"/>
    </location>
</feature>
<accession>A0ABQ7W7I6</accession>
<dbReference type="InterPro" id="IPR005818">
    <property type="entry name" value="Histone_H1/H5_H15"/>
</dbReference>
<keyword evidence="5" id="KW-0238">DNA-binding</keyword>
<proteinExistence type="predicted"/>
<keyword evidence="3" id="KW-0158">Chromosome</keyword>
<evidence type="ECO:0000259" key="11">
    <source>
        <dbReference type="PROSITE" id="PS51294"/>
    </source>
</evidence>
<feature type="region of interest" description="Disordered" evidence="9">
    <location>
        <begin position="95"/>
        <end position="140"/>
    </location>
</feature>
<feature type="domain" description="HTH myb-type" evidence="11">
    <location>
        <begin position="25"/>
        <end position="53"/>
    </location>
</feature>
<keyword evidence="6" id="KW-0539">Nucleus</keyword>
<name>A0ABQ7W7I6_SOLTU</name>
<feature type="compositionally biased region" description="Polar residues" evidence="9">
    <location>
        <begin position="125"/>
        <end position="135"/>
    </location>
</feature>
<evidence type="ECO:0000259" key="12">
    <source>
        <dbReference type="PROSITE" id="PS51504"/>
    </source>
</evidence>
<dbReference type="EMBL" id="JAIVGD010000003">
    <property type="protein sequence ID" value="KAH0776695.1"/>
    <property type="molecule type" value="Genomic_DNA"/>
</dbReference>
<dbReference type="PANTHER" id="PTHR46267">
    <property type="entry name" value="SINGLE MYB HISTONE 4"/>
    <property type="match status" value="1"/>
</dbReference>
<dbReference type="PANTHER" id="PTHR46267:SF10">
    <property type="entry name" value="MYB TRANSCRIPTION FACTOR"/>
    <property type="match status" value="1"/>
</dbReference>
<organism evidence="13 14">
    <name type="scientific">Solanum tuberosum</name>
    <name type="common">Potato</name>
    <dbReference type="NCBI Taxonomy" id="4113"/>
    <lineage>
        <taxon>Eukaryota</taxon>
        <taxon>Viridiplantae</taxon>
        <taxon>Streptophyta</taxon>
        <taxon>Embryophyta</taxon>
        <taxon>Tracheophyta</taxon>
        <taxon>Spermatophyta</taxon>
        <taxon>Magnoliopsida</taxon>
        <taxon>eudicotyledons</taxon>
        <taxon>Gunneridae</taxon>
        <taxon>Pentapetalae</taxon>
        <taxon>asterids</taxon>
        <taxon>lamiids</taxon>
        <taxon>Solanales</taxon>
        <taxon>Solanaceae</taxon>
        <taxon>Solanoideae</taxon>
        <taxon>Solaneae</taxon>
        <taxon>Solanum</taxon>
    </lineage>
</organism>
<evidence type="ECO:0000256" key="2">
    <source>
        <dbReference type="ARBA" id="ARBA00004604"/>
    </source>
</evidence>
<evidence type="ECO:0000256" key="3">
    <source>
        <dbReference type="ARBA" id="ARBA00022454"/>
    </source>
</evidence>
<evidence type="ECO:0000256" key="6">
    <source>
        <dbReference type="ARBA" id="ARBA00023242"/>
    </source>
</evidence>
<keyword evidence="14" id="KW-1185">Reference proteome</keyword>
<evidence type="ECO:0000256" key="7">
    <source>
        <dbReference type="ARBA" id="ARBA00032813"/>
    </source>
</evidence>
<evidence type="ECO:0000256" key="1">
    <source>
        <dbReference type="ARBA" id="ARBA00004286"/>
    </source>
</evidence>
<dbReference type="Pfam" id="PF00538">
    <property type="entry name" value="Linker_histone"/>
    <property type="match status" value="1"/>
</dbReference>
<dbReference type="PROSITE" id="PS50090">
    <property type="entry name" value="MYB_LIKE"/>
    <property type="match status" value="1"/>
</dbReference>
<dbReference type="SUPFAM" id="SSF46689">
    <property type="entry name" value="Homeodomain-like"/>
    <property type="match status" value="1"/>
</dbReference>
<sequence length="338" mass="37286">MASSSRFMFIKVALKFPYFLMGAPKQKWTSEEEAALKAGILKHGPGKWRTILKDPEFSGVLCLRSNVDLKDKWRNMTVMANGWGSREQARLAVKKMRQAPKQDGSPMTDTTAAESDEETAEARPVTTSSGSPQTHGSKRSMIRLDNLIMEAINTLKEPGGSNKTTIAEYIEDQYWAPPNFKRLLSGKLKYLTATGKLIKMKRRYRIVPTSTPSDSRRNLSITLLDSRQRIFPKIDQDDMNMLSTSQIDLELAKMRNMTPQEAAAAAALAVAEAEEAIAEAEEAGREAEAAEADAEAAQAFSVAAKKTLHGRSAPRMDGHGWGRSQSMQGGAGWVETIF</sequence>
<comment type="subcellular location">
    <subcellularLocation>
        <location evidence="1">Chromosome</location>
    </subcellularLocation>
    <subcellularLocation>
        <location evidence="2">Nucleus</location>
        <location evidence="2">Nucleolus</location>
    </subcellularLocation>
</comment>
<dbReference type="InterPro" id="IPR009057">
    <property type="entry name" value="Homeodomain-like_sf"/>
</dbReference>
<reference evidence="13 14" key="1">
    <citation type="journal article" date="2021" name="bioRxiv">
        <title>Chromosome-scale and haplotype-resolved genome assembly of a tetraploid potato cultivar.</title>
        <authorList>
            <person name="Sun H."/>
            <person name="Jiao W.-B."/>
            <person name="Krause K."/>
            <person name="Campoy J.A."/>
            <person name="Goel M."/>
            <person name="Folz-Donahue K."/>
            <person name="Kukat C."/>
            <person name="Huettel B."/>
            <person name="Schneeberger K."/>
        </authorList>
    </citation>
    <scope>NUCLEOTIDE SEQUENCE [LARGE SCALE GENOMIC DNA]</scope>
    <source>
        <strain evidence="13">SolTubOtavaFocal</strain>
        <tissue evidence="13">Leaves</tissue>
    </source>
</reference>
<evidence type="ECO:0000256" key="8">
    <source>
        <dbReference type="SAM" id="Coils"/>
    </source>
</evidence>
<dbReference type="InterPro" id="IPR036390">
    <property type="entry name" value="WH_DNA-bd_sf"/>
</dbReference>
<dbReference type="Gene3D" id="1.10.10.60">
    <property type="entry name" value="Homeodomain-like"/>
    <property type="match status" value="1"/>
</dbReference>
<evidence type="ECO:0000313" key="13">
    <source>
        <dbReference type="EMBL" id="KAH0776695.1"/>
    </source>
</evidence>
<dbReference type="SUPFAM" id="SSF46785">
    <property type="entry name" value="Winged helix' DNA-binding domain"/>
    <property type="match status" value="1"/>
</dbReference>
<dbReference type="InterPro" id="IPR001005">
    <property type="entry name" value="SANT/Myb"/>
</dbReference>
<dbReference type="Proteomes" id="UP000826656">
    <property type="component" value="Unassembled WGS sequence"/>
</dbReference>
<dbReference type="InterPro" id="IPR036388">
    <property type="entry name" value="WH-like_DNA-bd_sf"/>
</dbReference>
<protein>
    <recommendedName>
        <fullName evidence="7">MYB transcription factor</fullName>
    </recommendedName>
</protein>
<dbReference type="PROSITE" id="PS51294">
    <property type="entry name" value="HTH_MYB"/>
    <property type="match status" value="1"/>
</dbReference>
<dbReference type="Pfam" id="PF00249">
    <property type="entry name" value="Myb_DNA-binding"/>
    <property type="match status" value="1"/>
</dbReference>
<comment type="caution">
    <text evidence="13">The sequence shown here is derived from an EMBL/GenBank/DDBJ whole genome shotgun (WGS) entry which is preliminary data.</text>
</comment>
<feature type="coiled-coil region" evidence="8">
    <location>
        <begin position="263"/>
        <end position="300"/>
    </location>
</feature>
<evidence type="ECO:0000256" key="9">
    <source>
        <dbReference type="SAM" id="MobiDB-lite"/>
    </source>
</evidence>
<dbReference type="InterPro" id="IPR017930">
    <property type="entry name" value="Myb_dom"/>
</dbReference>
<dbReference type="InterPro" id="IPR044597">
    <property type="entry name" value="SMH1-6"/>
</dbReference>
<keyword evidence="4 8" id="KW-0175">Coiled coil</keyword>
<evidence type="ECO:0000313" key="14">
    <source>
        <dbReference type="Proteomes" id="UP000826656"/>
    </source>
</evidence>
<evidence type="ECO:0000259" key="10">
    <source>
        <dbReference type="PROSITE" id="PS50090"/>
    </source>
</evidence>
<dbReference type="SMART" id="SM00526">
    <property type="entry name" value="H15"/>
    <property type="match status" value="1"/>
</dbReference>
<gene>
    <name evidence="13" type="ORF">KY290_008106</name>
</gene>
<dbReference type="SMART" id="SM00717">
    <property type="entry name" value="SANT"/>
    <property type="match status" value="1"/>
</dbReference>